<evidence type="ECO:0000313" key="3">
    <source>
        <dbReference type="Proteomes" id="UP000286934"/>
    </source>
</evidence>
<evidence type="ECO:0000313" key="2">
    <source>
        <dbReference type="EMBL" id="RUO36776.1"/>
    </source>
</evidence>
<keyword evidence="1" id="KW-0472">Membrane</keyword>
<feature type="transmembrane region" description="Helical" evidence="1">
    <location>
        <begin position="47"/>
        <end position="69"/>
    </location>
</feature>
<gene>
    <name evidence="2" type="ORF">CWE13_07960</name>
</gene>
<name>A0A432WSN6_9GAMM</name>
<proteinExistence type="predicted"/>
<dbReference type="EMBL" id="PIPP01000003">
    <property type="protein sequence ID" value="RUO36776.1"/>
    <property type="molecule type" value="Genomic_DNA"/>
</dbReference>
<sequence>MSFSQLMIESFSKFLIFFIFVAFLFLIFLTLFTYSFQNRKLRPVRKLAPYMITLIVISFSLQLTSRYFLFHYVITELRNPQSMVTIDGVAAPQDVREYLSDVFANRTQSKMSGSHPINTAELEIGKDDYSLVLFLRQDSRDKELYWVFLDKGRIQGNMTFIKIRNSEILSVN</sequence>
<dbReference type="Proteomes" id="UP000286934">
    <property type="component" value="Unassembled WGS sequence"/>
</dbReference>
<comment type="caution">
    <text evidence="2">The sequence shown here is derived from an EMBL/GenBank/DDBJ whole genome shotgun (WGS) entry which is preliminary data.</text>
</comment>
<keyword evidence="3" id="KW-1185">Reference proteome</keyword>
<dbReference type="OrthoDB" id="5894501at2"/>
<dbReference type="RefSeq" id="WP_126807523.1">
    <property type="nucleotide sequence ID" value="NZ_PIPP01000003.1"/>
</dbReference>
<protein>
    <submittedName>
        <fullName evidence="2">Uncharacterized protein</fullName>
    </submittedName>
</protein>
<reference evidence="3" key="1">
    <citation type="journal article" date="2018" name="Front. Microbiol.">
        <title>Genome-Based Analysis Reveals the Taxonomy and Diversity of the Family Idiomarinaceae.</title>
        <authorList>
            <person name="Liu Y."/>
            <person name="Lai Q."/>
            <person name="Shao Z."/>
        </authorList>
    </citation>
    <scope>NUCLEOTIDE SEQUENCE [LARGE SCALE GENOMIC DNA]</scope>
    <source>
        <strain evidence="3">AIS</strain>
    </source>
</reference>
<feature type="transmembrane region" description="Helical" evidence="1">
    <location>
        <begin position="14"/>
        <end position="35"/>
    </location>
</feature>
<evidence type="ECO:0000256" key="1">
    <source>
        <dbReference type="SAM" id="Phobius"/>
    </source>
</evidence>
<keyword evidence="1" id="KW-0812">Transmembrane</keyword>
<organism evidence="2 3">
    <name type="scientific">Aliidiomarina shirensis</name>
    <dbReference type="NCBI Taxonomy" id="1048642"/>
    <lineage>
        <taxon>Bacteria</taxon>
        <taxon>Pseudomonadati</taxon>
        <taxon>Pseudomonadota</taxon>
        <taxon>Gammaproteobacteria</taxon>
        <taxon>Alteromonadales</taxon>
        <taxon>Idiomarinaceae</taxon>
        <taxon>Aliidiomarina</taxon>
    </lineage>
</organism>
<keyword evidence="1" id="KW-1133">Transmembrane helix</keyword>
<accession>A0A432WSN6</accession>
<dbReference type="AlphaFoldDB" id="A0A432WSN6"/>